<evidence type="ECO:0000259" key="3">
    <source>
        <dbReference type="SMART" id="SM00768"/>
    </source>
</evidence>
<dbReference type="EMBL" id="KI632223">
    <property type="protein sequence ID" value="EYU21707.1"/>
    <property type="molecule type" value="Genomic_DNA"/>
</dbReference>
<dbReference type="STRING" id="4155.A0A022PZE4"/>
<feature type="chain" id="PRO_5001503707" description="X8 domain-containing protein" evidence="2">
    <location>
        <begin position="22"/>
        <end position="97"/>
    </location>
</feature>
<evidence type="ECO:0000256" key="1">
    <source>
        <dbReference type="ARBA" id="ARBA00022729"/>
    </source>
</evidence>
<keyword evidence="5" id="KW-1185">Reference proteome</keyword>
<dbReference type="PANTHER" id="PTHR31044:SF147">
    <property type="entry name" value="CARBOHYDRATE-BINDING X8 DOMAIN PROTEIN"/>
    <property type="match status" value="1"/>
</dbReference>
<dbReference type="InterPro" id="IPR044788">
    <property type="entry name" value="X8_dom_prot"/>
</dbReference>
<evidence type="ECO:0000256" key="2">
    <source>
        <dbReference type="SAM" id="SignalP"/>
    </source>
</evidence>
<feature type="non-terminal residue" evidence="4">
    <location>
        <position position="97"/>
    </location>
</feature>
<dbReference type="PANTHER" id="PTHR31044">
    <property type="entry name" value="BETA-1,3 GLUCANASE"/>
    <property type="match status" value="1"/>
</dbReference>
<evidence type="ECO:0000313" key="5">
    <source>
        <dbReference type="Proteomes" id="UP000030748"/>
    </source>
</evidence>
<sequence length="97" mass="11176">MAKIYFCLFLISFLFGTFVHADNKNSVPTRRDEVRQYSSYKYWCIVHDPPPSDDKLQGFLDYACSHINCTAILPGGDCFEPDTLASHASYVFDLYYN</sequence>
<dbReference type="Proteomes" id="UP000030748">
    <property type="component" value="Unassembled WGS sequence"/>
</dbReference>
<accession>A0A022PZE4</accession>
<feature type="signal peptide" evidence="2">
    <location>
        <begin position="1"/>
        <end position="21"/>
    </location>
</feature>
<dbReference type="Pfam" id="PF07983">
    <property type="entry name" value="X8"/>
    <property type="match status" value="1"/>
</dbReference>
<reference evidence="4 5" key="1">
    <citation type="journal article" date="2013" name="Proc. Natl. Acad. Sci. U.S.A.">
        <title>Fine-scale variation in meiotic recombination in Mimulus inferred from population shotgun sequencing.</title>
        <authorList>
            <person name="Hellsten U."/>
            <person name="Wright K.M."/>
            <person name="Jenkins J."/>
            <person name="Shu S."/>
            <person name="Yuan Y."/>
            <person name="Wessler S.R."/>
            <person name="Schmutz J."/>
            <person name="Willis J.H."/>
            <person name="Rokhsar D.S."/>
        </authorList>
    </citation>
    <scope>NUCLEOTIDE SEQUENCE [LARGE SCALE GENOMIC DNA]</scope>
    <source>
        <strain evidence="5">cv. DUN x IM62</strain>
    </source>
</reference>
<feature type="domain" description="X8" evidence="3">
    <location>
        <begin position="42"/>
        <end position="97"/>
    </location>
</feature>
<dbReference type="SMART" id="SM00768">
    <property type="entry name" value="X8"/>
    <property type="match status" value="1"/>
</dbReference>
<name>A0A022PZE4_ERYGU</name>
<organism evidence="4 5">
    <name type="scientific">Erythranthe guttata</name>
    <name type="common">Yellow monkey flower</name>
    <name type="synonym">Mimulus guttatus</name>
    <dbReference type="NCBI Taxonomy" id="4155"/>
    <lineage>
        <taxon>Eukaryota</taxon>
        <taxon>Viridiplantae</taxon>
        <taxon>Streptophyta</taxon>
        <taxon>Embryophyta</taxon>
        <taxon>Tracheophyta</taxon>
        <taxon>Spermatophyta</taxon>
        <taxon>Magnoliopsida</taxon>
        <taxon>eudicotyledons</taxon>
        <taxon>Gunneridae</taxon>
        <taxon>Pentapetalae</taxon>
        <taxon>asterids</taxon>
        <taxon>lamiids</taxon>
        <taxon>Lamiales</taxon>
        <taxon>Phrymaceae</taxon>
        <taxon>Erythranthe</taxon>
    </lineage>
</organism>
<dbReference type="InterPro" id="IPR012946">
    <property type="entry name" value="X8"/>
</dbReference>
<keyword evidence="1 2" id="KW-0732">Signal</keyword>
<gene>
    <name evidence="4" type="ORF">MIMGU_mgv1a017937mg</name>
</gene>
<protein>
    <recommendedName>
        <fullName evidence="3">X8 domain-containing protein</fullName>
    </recommendedName>
</protein>
<dbReference type="AlphaFoldDB" id="A0A022PZE4"/>
<dbReference type="GO" id="GO:0009506">
    <property type="term" value="C:plasmodesma"/>
    <property type="evidence" value="ECO:0007669"/>
    <property type="project" value="UniProtKB-ARBA"/>
</dbReference>
<proteinExistence type="predicted"/>
<evidence type="ECO:0000313" key="4">
    <source>
        <dbReference type="EMBL" id="EYU21707.1"/>
    </source>
</evidence>